<comment type="caution">
    <text evidence="1">The sequence shown here is derived from an EMBL/GenBank/DDBJ whole genome shotgun (WGS) entry which is preliminary data.</text>
</comment>
<keyword evidence="2" id="KW-1185">Reference proteome</keyword>
<organism evidence="1 2">
    <name type="scientific">Prymnesium parvum</name>
    <name type="common">Toxic golden alga</name>
    <dbReference type="NCBI Taxonomy" id="97485"/>
    <lineage>
        <taxon>Eukaryota</taxon>
        <taxon>Haptista</taxon>
        <taxon>Haptophyta</taxon>
        <taxon>Prymnesiophyceae</taxon>
        <taxon>Prymnesiales</taxon>
        <taxon>Prymnesiaceae</taxon>
        <taxon>Prymnesium</taxon>
    </lineage>
</organism>
<name>A0AB34IIF0_PRYPA</name>
<sequence length="140" mass="15394">MRFHVRVDRKAYLRCQLEIAAAGSPPATAWFDHEQMALLMSALEAELPLRLPRLLPPPHPPPPPEIVRTASLQLCFSFVPNATRCWLLAPPEAQRAAYTPLPYTLLLHAEPFDAAAAGMRSAPPHAVAAPRPIEGYFAAK</sequence>
<gene>
    <name evidence="1" type="ORF">AB1Y20_013623</name>
</gene>
<evidence type="ECO:0000313" key="2">
    <source>
        <dbReference type="Proteomes" id="UP001515480"/>
    </source>
</evidence>
<evidence type="ECO:0000313" key="1">
    <source>
        <dbReference type="EMBL" id="KAL1499111.1"/>
    </source>
</evidence>
<reference evidence="1 2" key="1">
    <citation type="journal article" date="2024" name="Science">
        <title>Giant polyketide synthase enzymes in the biosynthesis of giant marine polyether toxins.</title>
        <authorList>
            <person name="Fallon T.R."/>
            <person name="Shende V.V."/>
            <person name="Wierzbicki I.H."/>
            <person name="Pendleton A.L."/>
            <person name="Watervoot N.F."/>
            <person name="Auber R.P."/>
            <person name="Gonzalez D.J."/>
            <person name="Wisecaver J.H."/>
            <person name="Moore B.S."/>
        </authorList>
    </citation>
    <scope>NUCLEOTIDE SEQUENCE [LARGE SCALE GENOMIC DNA]</scope>
    <source>
        <strain evidence="1 2">12B1</strain>
    </source>
</reference>
<accession>A0AB34IIF0</accession>
<protein>
    <submittedName>
        <fullName evidence="1">Uncharacterized protein</fullName>
    </submittedName>
</protein>
<proteinExistence type="predicted"/>
<dbReference type="EMBL" id="JBGBPQ010000026">
    <property type="protein sequence ID" value="KAL1499111.1"/>
    <property type="molecule type" value="Genomic_DNA"/>
</dbReference>
<dbReference type="AlphaFoldDB" id="A0AB34IIF0"/>
<dbReference type="Proteomes" id="UP001515480">
    <property type="component" value="Unassembled WGS sequence"/>
</dbReference>